<feature type="compositionally biased region" description="Polar residues" evidence="1">
    <location>
        <begin position="213"/>
        <end position="223"/>
    </location>
</feature>
<proteinExistence type="predicted"/>
<feature type="region of interest" description="Disordered" evidence="1">
    <location>
        <begin position="202"/>
        <end position="233"/>
    </location>
</feature>
<organism evidence="2 3">
    <name type="scientific">Morchella conica CCBAS932</name>
    <dbReference type="NCBI Taxonomy" id="1392247"/>
    <lineage>
        <taxon>Eukaryota</taxon>
        <taxon>Fungi</taxon>
        <taxon>Dikarya</taxon>
        <taxon>Ascomycota</taxon>
        <taxon>Pezizomycotina</taxon>
        <taxon>Pezizomycetes</taxon>
        <taxon>Pezizales</taxon>
        <taxon>Morchellaceae</taxon>
        <taxon>Morchella</taxon>
    </lineage>
</organism>
<evidence type="ECO:0000313" key="3">
    <source>
        <dbReference type="Proteomes" id="UP000277580"/>
    </source>
</evidence>
<sequence>MARRAKCPPVPSDARLRPYTRSRYPTLSHRPARTETNCSVSPEPARGQIQAQHSVSPQLDADGPTTESALRVLSIGGHIFNIPKDPLKAFHAIRSQIISSFVDIFEGTAGARDIVFISVTPTRASMDPTPSKEQRIPTIDGHIFNIPADPVGAFQATRQMTLAAYKRIAPVAAGGNRESGTPDQRDMAFISGTATLAVEEHADLEEEREVPDSQDSAPMRNTESPPPADDVGTEVYEVDDEDDQDYRPSASVRRNSAHTILEPTIDLATTNTASTTTPLPRARLYLAGAFLGDYTDFAHAQRDLGKRAAWVKGKYVDGLISLGGKYAITKEEVGTSRCRECRNSKDDPVCRVLGGKDQWLNSTRCGLCLVRSVGCHMP</sequence>
<evidence type="ECO:0000313" key="2">
    <source>
        <dbReference type="EMBL" id="RPB10682.1"/>
    </source>
</evidence>
<dbReference type="OrthoDB" id="10467895at2759"/>
<reference evidence="2 3" key="1">
    <citation type="journal article" date="2018" name="Nat. Ecol. Evol.">
        <title>Pezizomycetes genomes reveal the molecular basis of ectomycorrhizal truffle lifestyle.</title>
        <authorList>
            <person name="Murat C."/>
            <person name="Payen T."/>
            <person name="Noel B."/>
            <person name="Kuo A."/>
            <person name="Morin E."/>
            <person name="Chen J."/>
            <person name="Kohler A."/>
            <person name="Krizsan K."/>
            <person name="Balestrini R."/>
            <person name="Da Silva C."/>
            <person name="Montanini B."/>
            <person name="Hainaut M."/>
            <person name="Levati E."/>
            <person name="Barry K.W."/>
            <person name="Belfiori B."/>
            <person name="Cichocki N."/>
            <person name="Clum A."/>
            <person name="Dockter R.B."/>
            <person name="Fauchery L."/>
            <person name="Guy J."/>
            <person name="Iotti M."/>
            <person name="Le Tacon F."/>
            <person name="Lindquist E.A."/>
            <person name="Lipzen A."/>
            <person name="Malagnac F."/>
            <person name="Mello A."/>
            <person name="Molinier V."/>
            <person name="Miyauchi S."/>
            <person name="Poulain J."/>
            <person name="Riccioni C."/>
            <person name="Rubini A."/>
            <person name="Sitrit Y."/>
            <person name="Splivallo R."/>
            <person name="Traeger S."/>
            <person name="Wang M."/>
            <person name="Zifcakova L."/>
            <person name="Wipf D."/>
            <person name="Zambonelli A."/>
            <person name="Paolocci F."/>
            <person name="Nowrousian M."/>
            <person name="Ottonello S."/>
            <person name="Baldrian P."/>
            <person name="Spatafora J.W."/>
            <person name="Henrissat B."/>
            <person name="Nagy L.G."/>
            <person name="Aury J.M."/>
            <person name="Wincker P."/>
            <person name="Grigoriev I.V."/>
            <person name="Bonfante P."/>
            <person name="Martin F.M."/>
        </authorList>
    </citation>
    <scope>NUCLEOTIDE SEQUENCE [LARGE SCALE GENOMIC DNA]</scope>
    <source>
        <strain evidence="2 3">CCBAS932</strain>
    </source>
</reference>
<evidence type="ECO:0000256" key="1">
    <source>
        <dbReference type="SAM" id="MobiDB-lite"/>
    </source>
</evidence>
<name>A0A3N4KMX5_9PEZI</name>
<protein>
    <submittedName>
        <fullName evidence="2">Uncharacterized protein</fullName>
    </submittedName>
</protein>
<dbReference type="AlphaFoldDB" id="A0A3N4KMX5"/>
<feature type="region of interest" description="Disordered" evidence="1">
    <location>
        <begin position="1"/>
        <end position="63"/>
    </location>
</feature>
<gene>
    <name evidence="2" type="ORF">P167DRAFT_575999</name>
</gene>
<dbReference type="Proteomes" id="UP000277580">
    <property type="component" value="Unassembled WGS sequence"/>
</dbReference>
<accession>A0A3N4KMX5</accession>
<dbReference type="EMBL" id="ML119141">
    <property type="protein sequence ID" value="RPB10682.1"/>
    <property type="molecule type" value="Genomic_DNA"/>
</dbReference>
<keyword evidence="3" id="KW-1185">Reference proteome</keyword>
<dbReference type="InParanoid" id="A0A3N4KMX5"/>